<reference evidence="2" key="1">
    <citation type="submission" date="2023-01" db="EMBL/GenBank/DDBJ databases">
        <title>Complete genome sequence of Planctobacterium marinum strain Dej080120_11.</title>
        <authorList>
            <person name="Ueki S."/>
            <person name="Maruyama F."/>
        </authorList>
    </citation>
    <scope>NUCLEOTIDE SEQUENCE</scope>
    <source>
        <strain evidence="2">Dej080120_11</strain>
    </source>
</reference>
<dbReference type="Pfam" id="PF13650">
    <property type="entry name" value="Asp_protease_2"/>
    <property type="match status" value="2"/>
</dbReference>
<evidence type="ECO:0000313" key="2">
    <source>
        <dbReference type="EMBL" id="BDX06423.1"/>
    </source>
</evidence>
<dbReference type="KEGG" id="pmaw:MACH26_19440"/>
<dbReference type="EMBL" id="AP027272">
    <property type="protein sequence ID" value="BDX06423.1"/>
    <property type="molecule type" value="Genomic_DNA"/>
</dbReference>
<evidence type="ECO:0000256" key="1">
    <source>
        <dbReference type="SAM" id="SignalP"/>
    </source>
</evidence>
<dbReference type="Proteomes" id="UP001333710">
    <property type="component" value="Chromosome"/>
</dbReference>
<sequence>MLKSYWKALLLVITLIFSCLSFAGVSEWVDFELKNGHIKIPVKLSGIDTYALLDTGAQGNSINPNFVRKHGLQFTKGQRFRVTGVFGEEMRRAYNNVPTTIFGADLELDDLIPVNLGGTETGLLIGSGFFSRFIVQFDYPNQRMRIVTRDVLRLGDIENIKVESQRGSGEPLVRVSFGEDSDPFWVLLDTGSNGGLLIERSLARKHNLLEKITSSSMSSGVNSTAITENLRVEELIFGPFTLENVLVSVPAEGESANLVDQNRLTGSRIKSRKQEGILGYDVLKHFVLTLDYRAGHAHISLPE</sequence>
<keyword evidence="3" id="KW-1185">Reference proteome</keyword>
<dbReference type="PROSITE" id="PS51257">
    <property type="entry name" value="PROKAR_LIPOPROTEIN"/>
    <property type="match status" value="1"/>
</dbReference>
<feature type="chain" id="PRO_5041455169" description="Signal protein PDZ" evidence="1">
    <location>
        <begin position="24"/>
        <end position="303"/>
    </location>
</feature>
<gene>
    <name evidence="2" type="ORF">MACH26_19440</name>
</gene>
<evidence type="ECO:0000313" key="3">
    <source>
        <dbReference type="Proteomes" id="UP001333710"/>
    </source>
</evidence>
<dbReference type="AlphaFoldDB" id="A0AA48KQE8"/>
<dbReference type="Gene3D" id="2.40.70.10">
    <property type="entry name" value="Acid Proteases"/>
    <property type="match status" value="2"/>
</dbReference>
<feature type="signal peptide" evidence="1">
    <location>
        <begin position="1"/>
        <end position="23"/>
    </location>
</feature>
<dbReference type="InterPro" id="IPR021109">
    <property type="entry name" value="Peptidase_aspartic_dom_sf"/>
</dbReference>
<dbReference type="SUPFAM" id="SSF50630">
    <property type="entry name" value="Acid proteases"/>
    <property type="match status" value="1"/>
</dbReference>
<keyword evidence="1" id="KW-0732">Signal</keyword>
<name>A0AA48KQE8_9ALTE</name>
<organism evidence="2 3">
    <name type="scientific">Planctobacterium marinum</name>
    <dbReference type="NCBI Taxonomy" id="1631968"/>
    <lineage>
        <taxon>Bacteria</taxon>
        <taxon>Pseudomonadati</taxon>
        <taxon>Pseudomonadota</taxon>
        <taxon>Gammaproteobacteria</taxon>
        <taxon>Alteromonadales</taxon>
        <taxon>Alteromonadaceae</taxon>
        <taxon>Planctobacterium</taxon>
    </lineage>
</organism>
<proteinExistence type="predicted"/>
<protein>
    <recommendedName>
        <fullName evidence="4">Signal protein PDZ</fullName>
    </recommendedName>
</protein>
<accession>A0AA48KQE8</accession>
<dbReference type="RefSeq" id="WP_338292440.1">
    <property type="nucleotide sequence ID" value="NZ_AP027272.1"/>
</dbReference>
<evidence type="ECO:0008006" key="4">
    <source>
        <dbReference type="Google" id="ProtNLM"/>
    </source>
</evidence>